<reference evidence="1" key="1">
    <citation type="submission" date="2021-06" db="EMBL/GenBank/DDBJ databases">
        <authorList>
            <person name="Kallberg Y."/>
            <person name="Tangrot J."/>
            <person name="Rosling A."/>
        </authorList>
    </citation>
    <scope>NUCLEOTIDE SEQUENCE</scope>
    <source>
        <strain evidence="1">28 12/20/2015</strain>
    </source>
</reference>
<comment type="caution">
    <text evidence="1">The sequence shown here is derived from an EMBL/GenBank/DDBJ whole genome shotgun (WGS) entry which is preliminary data.</text>
</comment>
<organism evidence="1 2">
    <name type="scientific">Cetraspora pellucida</name>
    <dbReference type="NCBI Taxonomy" id="1433469"/>
    <lineage>
        <taxon>Eukaryota</taxon>
        <taxon>Fungi</taxon>
        <taxon>Fungi incertae sedis</taxon>
        <taxon>Mucoromycota</taxon>
        <taxon>Glomeromycotina</taxon>
        <taxon>Glomeromycetes</taxon>
        <taxon>Diversisporales</taxon>
        <taxon>Gigasporaceae</taxon>
        <taxon>Cetraspora</taxon>
    </lineage>
</organism>
<feature type="non-terminal residue" evidence="1">
    <location>
        <position position="120"/>
    </location>
</feature>
<accession>A0ACA9MFY8</accession>
<dbReference type="EMBL" id="CAJVPW010008052">
    <property type="protein sequence ID" value="CAG8588930.1"/>
    <property type="molecule type" value="Genomic_DNA"/>
</dbReference>
<evidence type="ECO:0000313" key="2">
    <source>
        <dbReference type="Proteomes" id="UP000789366"/>
    </source>
</evidence>
<name>A0ACA9MFY8_9GLOM</name>
<evidence type="ECO:0000313" key="1">
    <source>
        <dbReference type="EMBL" id="CAG8588930.1"/>
    </source>
</evidence>
<keyword evidence="2" id="KW-1185">Reference proteome</keyword>
<gene>
    <name evidence="1" type="ORF">SPELUC_LOCUS6669</name>
</gene>
<proteinExistence type="predicted"/>
<dbReference type="Proteomes" id="UP000789366">
    <property type="component" value="Unassembled WGS sequence"/>
</dbReference>
<protein>
    <submittedName>
        <fullName evidence="1">10907_t:CDS:1</fullName>
    </submittedName>
</protein>
<sequence length="120" mass="13661">MHPKIPSFKEIKIKAVYKIYEFYNTNNLVLLWDRSKTQDVSKTIPNLISYNSSSLENSVKEGAKDINWHQEIESKIALLNYLVGHLNIKLTSNNLQHVEAVISNLGCAFTVITNIKTAQN</sequence>